<dbReference type="GO" id="GO:0005615">
    <property type="term" value="C:extracellular space"/>
    <property type="evidence" value="ECO:0007669"/>
    <property type="project" value="TreeGrafter"/>
</dbReference>
<feature type="domain" description="Fibrinogen C-terminal" evidence="3">
    <location>
        <begin position="19"/>
        <end position="255"/>
    </location>
</feature>
<dbReference type="Ensembl" id="ENSPLAT00000000510.1">
    <property type="protein sequence ID" value="ENSPLAP00000009851.1"/>
    <property type="gene ID" value="ENSPLAG00000012666.1"/>
</dbReference>
<dbReference type="PANTHER" id="PTHR19143">
    <property type="entry name" value="FIBRINOGEN/TENASCIN/ANGIOPOEITIN"/>
    <property type="match status" value="1"/>
</dbReference>
<reference evidence="4" key="2">
    <citation type="submission" date="2025-09" db="UniProtKB">
        <authorList>
            <consortium name="Ensembl"/>
        </authorList>
    </citation>
    <scope>IDENTIFICATION</scope>
</reference>
<dbReference type="RefSeq" id="XP_014871680.1">
    <property type="nucleotide sequence ID" value="XM_015016194.1"/>
</dbReference>
<dbReference type="Proteomes" id="UP000261500">
    <property type="component" value="Unplaced"/>
</dbReference>
<name>A0A3B3UAP4_9TELE</name>
<dbReference type="Gene3D" id="3.90.215.10">
    <property type="entry name" value="Gamma Fibrinogen, chain A, domain 1"/>
    <property type="match status" value="1"/>
</dbReference>
<evidence type="ECO:0000256" key="1">
    <source>
        <dbReference type="ARBA" id="ARBA00023157"/>
    </source>
</evidence>
<dbReference type="AlphaFoldDB" id="A0A3B3UAP4"/>
<dbReference type="PROSITE" id="PS51406">
    <property type="entry name" value="FIBRINOGEN_C_2"/>
    <property type="match status" value="1"/>
</dbReference>
<dbReference type="InterPro" id="IPR050373">
    <property type="entry name" value="Fibrinogen_C-term_domain"/>
</dbReference>
<accession>A0A3B3UAP4</accession>
<keyword evidence="2" id="KW-0732">Signal</keyword>
<feature type="signal peptide" evidence="2">
    <location>
        <begin position="1"/>
        <end position="19"/>
    </location>
</feature>
<evidence type="ECO:0000256" key="2">
    <source>
        <dbReference type="SAM" id="SignalP"/>
    </source>
</evidence>
<dbReference type="PANTHER" id="PTHR19143:SF263">
    <property type="entry name" value="FIBRINOGEN-LIKE PROTEIN 1"/>
    <property type="match status" value="1"/>
</dbReference>
<evidence type="ECO:0000313" key="4">
    <source>
        <dbReference type="Ensembl" id="ENSPLAP00000009851.1"/>
    </source>
</evidence>
<protein>
    <submittedName>
        <fullName evidence="4">Microfibril-associated glycoprotein 4-like</fullName>
    </submittedName>
</protein>
<dbReference type="GO" id="GO:0050868">
    <property type="term" value="P:negative regulation of T cell activation"/>
    <property type="evidence" value="ECO:0007669"/>
    <property type="project" value="TreeGrafter"/>
</dbReference>
<dbReference type="KEGG" id="plai:106935636"/>
<dbReference type="GO" id="GO:0050776">
    <property type="term" value="P:regulation of immune response"/>
    <property type="evidence" value="ECO:0007669"/>
    <property type="project" value="TreeGrafter"/>
</dbReference>
<keyword evidence="5" id="KW-1185">Reference proteome</keyword>
<feature type="chain" id="PRO_5017475968" evidence="2">
    <location>
        <begin position="20"/>
        <end position="255"/>
    </location>
</feature>
<dbReference type="InterPro" id="IPR036056">
    <property type="entry name" value="Fibrinogen-like_C"/>
</dbReference>
<organism evidence="4 5">
    <name type="scientific">Poecilia latipinna</name>
    <name type="common">sailfin molly</name>
    <dbReference type="NCBI Taxonomy" id="48699"/>
    <lineage>
        <taxon>Eukaryota</taxon>
        <taxon>Metazoa</taxon>
        <taxon>Chordata</taxon>
        <taxon>Craniata</taxon>
        <taxon>Vertebrata</taxon>
        <taxon>Euteleostomi</taxon>
        <taxon>Actinopterygii</taxon>
        <taxon>Neopterygii</taxon>
        <taxon>Teleostei</taxon>
        <taxon>Neoteleostei</taxon>
        <taxon>Acanthomorphata</taxon>
        <taxon>Ovalentaria</taxon>
        <taxon>Atherinomorphae</taxon>
        <taxon>Cyprinodontiformes</taxon>
        <taxon>Poeciliidae</taxon>
        <taxon>Poeciliinae</taxon>
        <taxon>Poecilia</taxon>
    </lineage>
</organism>
<dbReference type="InterPro" id="IPR020837">
    <property type="entry name" value="Fibrinogen_CS"/>
</dbReference>
<evidence type="ECO:0000259" key="3">
    <source>
        <dbReference type="PROSITE" id="PS51406"/>
    </source>
</evidence>
<dbReference type="PROSITE" id="PS00514">
    <property type="entry name" value="FIBRINOGEN_C_1"/>
    <property type="match status" value="1"/>
</dbReference>
<evidence type="ECO:0000313" key="5">
    <source>
        <dbReference type="Proteomes" id="UP000261500"/>
    </source>
</evidence>
<dbReference type="Pfam" id="PF00147">
    <property type="entry name" value="Fibrinogen_C"/>
    <property type="match status" value="1"/>
</dbReference>
<dbReference type="CDD" id="cd00087">
    <property type="entry name" value="FReD"/>
    <property type="match status" value="1"/>
</dbReference>
<keyword evidence="1" id="KW-1015">Disulfide bond</keyword>
<dbReference type="RefSeq" id="XP_014871683.1">
    <property type="nucleotide sequence ID" value="XM_015016197.1"/>
</dbReference>
<dbReference type="NCBIfam" id="NF040941">
    <property type="entry name" value="GGGWT_bact"/>
    <property type="match status" value="1"/>
</dbReference>
<dbReference type="OrthoDB" id="7940501at2759"/>
<dbReference type="GeneID" id="106935636"/>
<dbReference type="GeneTree" id="ENSGT00940000164836"/>
<proteinExistence type="predicted"/>
<dbReference type="STRING" id="48699.ENSPLAP00000009851"/>
<reference evidence="4" key="1">
    <citation type="submission" date="2025-08" db="UniProtKB">
        <authorList>
            <consortium name="Ensembl"/>
        </authorList>
    </citation>
    <scope>IDENTIFICATION</scope>
</reference>
<sequence>MKALLIYLGFLLLSSSVQSGKAALPEDCSEIQRQSPQASSGVYEIQPAGGNAHFKVYCEIRPDGGWIVFQRRSGPVVSFAEKWDSYKDGFGSLAHDHWLGLERVHLLTIDKHKKWTLRVDLWDHEGGTAYAEYSDFRIGKESTAFKLHVGRYSGNAGNAILGTYPDIDQNGFGFSTIDRDNDGCSPCIFDDIINEECAFTEGGGWWYSSCGSASLNGKWRSTGDHIGWASGLHWLTWKPLAPYSAKATRMMIKSN</sequence>
<dbReference type="SUPFAM" id="SSF56496">
    <property type="entry name" value="Fibrinogen C-terminal domain-like"/>
    <property type="match status" value="1"/>
</dbReference>
<dbReference type="SMART" id="SM00186">
    <property type="entry name" value="FBG"/>
    <property type="match status" value="1"/>
</dbReference>
<dbReference type="InterPro" id="IPR002181">
    <property type="entry name" value="Fibrinogen_a/b/g_C_dom"/>
</dbReference>
<dbReference type="InterPro" id="IPR014716">
    <property type="entry name" value="Fibrinogen_a/b/g_C_1"/>
</dbReference>